<gene>
    <name evidence="3" type="ORF">SSX86_026339</name>
</gene>
<evidence type="ECO:0000256" key="2">
    <source>
        <dbReference type="SAM" id="MobiDB-lite"/>
    </source>
</evidence>
<proteinExistence type="inferred from homology"/>
<evidence type="ECO:0000256" key="1">
    <source>
        <dbReference type="ARBA" id="ARBA00011069"/>
    </source>
</evidence>
<name>A0AAP0GNW1_9ASTR</name>
<dbReference type="Proteomes" id="UP001408789">
    <property type="component" value="Unassembled WGS sequence"/>
</dbReference>
<feature type="compositionally biased region" description="Basic and acidic residues" evidence="2">
    <location>
        <begin position="397"/>
        <end position="411"/>
    </location>
</feature>
<feature type="region of interest" description="Disordered" evidence="2">
    <location>
        <begin position="36"/>
        <end position="411"/>
    </location>
</feature>
<comment type="caution">
    <text evidence="3">The sequence shown here is derived from an EMBL/GenBank/DDBJ whole genome shotgun (WGS) entry which is preliminary data.</text>
</comment>
<dbReference type="EMBL" id="JBCNJP010000025">
    <property type="protein sequence ID" value="KAK9055257.1"/>
    <property type="molecule type" value="Genomic_DNA"/>
</dbReference>
<dbReference type="AlphaFoldDB" id="A0AAP0GNW1"/>
<feature type="compositionally biased region" description="Acidic residues" evidence="2">
    <location>
        <begin position="130"/>
        <end position="139"/>
    </location>
</feature>
<sequence>MARFCRAGKDQANGKIYIEFYKPSSGVPIFLCCARHSDQPPSSADHPDSNQPPLTTRLRPGHSDSKKLNKMVAPSSGSNSLKEYLKRYENPDEDEKKKKKKKKKDKSKTKPGMNGVIVVDEDPVWQTPVEIEEEDESQDEEKPQVDEDIEVKRMKRLEQLKAQRPFGVISEDGSGWVSVSDNAKNVTSNDTDFDISPPRRRKAHSDMSSPRHEPDSGTTVLDSDMSPPRKRRVRYDTPSPEPNADDMSPPRRHHRKSRSPPQRPYDNDISPPRKQRARYDTPSPEPNSDPDHSSPRGRGHQRLGPRASAVGSDLSPPRRKRDDRHQKSVSASDLSPPRKPIKDSERPKTGLVSGKDIKEEINKSKKEDWLRFRNMDPSISGRDAEGIRRDKKTGARLSKEELKSLQKKDEKPKEIKLEWGKGLAQKREAEARLQELEVEKAKPFARTRDDDDLNNIQKNAVRWGDPMAHLVKKKHSEVVLPDIGDDERMKESGFIVPQQVPNHSWLKRGLEAAANRYGIKPGRHWDGVDRSNGFEKQMFNRQNEKQATEREAYLWSVADMVSASLKPPTRKVSSEILSPQGSLVVFNEVDTPKTSKRPEVAPFSLRDDIYGHLRGFRFRFCVLYNLR</sequence>
<dbReference type="GO" id="GO:0070274">
    <property type="term" value="C:RES complex"/>
    <property type="evidence" value="ECO:0007669"/>
    <property type="project" value="TreeGrafter"/>
</dbReference>
<keyword evidence="4" id="KW-1185">Reference proteome</keyword>
<dbReference type="GO" id="GO:0000398">
    <property type="term" value="P:mRNA splicing, via spliceosome"/>
    <property type="evidence" value="ECO:0007669"/>
    <property type="project" value="TreeGrafter"/>
</dbReference>
<feature type="compositionally biased region" description="Basic and acidic residues" evidence="2">
    <location>
        <begin position="140"/>
        <end position="161"/>
    </location>
</feature>
<reference evidence="3 4" key="1">
    <citation type="submission" date="2024-04" db="EMBL/GenBank/DDBJ databases">
        <title>The reference genome of an endangered Asteraceae, Deinandra increscens subsp. villosa, native to the Central Coast of California.</title>
        <authorList>
            <person name="Guilliams M."/>
            <person name="Hasenstab-Lehman K."/>
            <person name="Meyer R."/>
            <person name="Mcevoy S."/>
        </authorList>
    </citation>
    <scope>NUCLEOTIDE SEQUENCE [LARGE SCALE GENOMIC DNA]</scope>
    <source>
        <tissue evidence="3">Leaf</tissue>
    </source>
</reference>
<evidence type="ECO:0000313" key="4">
    <source>
        <dbReference type="Proteomes" id="UP001408789"/>
    </source>
</evidence>
<organism evidence="3 4">
    <name type="scientific">Deinandra increscens subsp. villosa</name>
    <dbReference type="NCBI Taxonomy" id="3103831"/>
    <lineage>
        <taxon>Eukaryota</taxon>
        <taxon>Viridiplantae</taxon>
        <taxon>Streptophyta</taxon>
        <taxon>Embryophyta</taxon>
        <taxon>Tracheophyta</taxon>
        <taxon>Spermatophyta</taxon>
        <taxon>Magnoliopsida</taxon>
        <taxon>eudicotyledons</taxon>
        <taxon>Gunneridae</taxon>
        <taxon>Pentapetalae</taxon>
        <taxon>asterids</taxon>
        <taxon>campanulids</taxon>
        <taxon>Asterales</taxon>
        <taxon>Asteraceae</taxon>
        <taxon>Asteroideae</taxon>
        <taxon>Heliantheae alliance</taxon>
        <taxon>Madieae</taxon>
        <taxon>Madiinae</taxon>
        <taxon>Deinandra</taxon>
    </lineage>
</organism>
<dbReference type="InterPro" id="IPR051112">
    <property type="entry name" value="CWC26_splicing_factor"/>
</dbReference>
<dbReference type="PANTHER" id="PTHR31809">
    <property type="entry name" value="BUD13 HOMOLOG"/>
    <property type="match status" value="1"/>
</dbReference>
<evidence type="ECO:0008006" key="5">
    <source>
        <dbReference type="Google" id="ProtNLM"/>
    </source>
</evidence>
<feature type="compositionally biased region" description="Basic and acidic residues" evidence="2">
    <location>
        <begin position="83"/>
        <end position="96"/>
    </location>
</feature>
<dbReference type="Pfam" id="PF09736">
    <property type="entry name" value="Bud13"/>
    <property type="match status" value="1"/>
</dbReference>
<dbReference type="GO" id="GO:0003723">
    <property type="term" value="F:RNA binding"/>
    <property type="evidence" value="ECO:0007669"/>
    <property type="project" value="TreeGrafter"/>
</dbReference>
<evidence type="ECO:0000313" key="3">
    <source>
        <dbReference type="EMBL" id="KAK9055257.1"/>
    </source>
</evidence>
<dbReference type="GO" id="GO:0005684">
    <property type="term" value="C:U2-type spliceosomal complex"/>
    <property type="evidence" value="ECO:0007669"/>
    <property type="project" value="TreeGrafter"/>
</dbReference>
<comment type="similarity">
    <text evidence="1">Belongs to the CWC26 family.</text>
</comment>
<protein>
    <recommendedName>
        <fullName evidence="5">BUD13 homolog</fullName>
    </recommendedName>
</protein>
<dbReference type="InterPro" id="IPR018609">
    <property type="entry name" value="Bud13"/>
</dbReference>
<feature type="compositionally biased region" description="Polar residues" evidence="2">
    <location>
        <begin position="177"/>
        <end position="190"/>
    </location>
</feature>
<accession>A0AAP0GNW1</accession>
<dbReference type="PANTHER" id="PTHR31809:SF0">
    <property type="entry name" value="BUD13 HOMOLOG"/>
    <property type="match status" value="1"/>
</dbReference>
<feature type="compositionally biased region" description="Basic and acidic residues" evidence="2">
    <location>
        <begin position="355"/>
        <end position="374"/>
    </location>
</feature>
<feature type="compositionally biased region" description="Basic residues" evidence="2">
    <location>
        <begin position="97"/>
        <end position="109"/>
    </location>
</feature>